<dbReference type="EMBL" id="LT607750">
    <property type="protein sequence ID" value="SCG80691.1"/>
    <property type="molecule type" value="Genomic_DNA"/>
</dbReference>
<keyword evidence="2" id="KW-1185">Reference proteome</keyword>
<reference evidence="1 2" key="1">
    <citation type="submission" date="2016-06" db="EMBL/GenBank/DDBJ databases">
        <authorList>
            <person name="Kjaerup R.B."/>
            <person name="Dalgaard T.S."/>
            <person name="Juul-Madsen H.R."/>
        </authorList>
    </citation>
    <scope>NUCLEOTIDE SEQUENCE [LARGE SCALE GENOMIC DNA]</scope>
    <source>
        <strain evidence="1 2">DSM 43904</strain>
    </source>
</reference>
<protein>
    <recommendedName>
        <fullName evidence="3">Lipoprotein</fullName>
    </recommendedName>
</protein>
<name>A0A1C5KDI9_9ACTN</name>
<evidence type="ECO:0008006" key="3">
    <source>
        <dbReference type="Google" id="ProtNLM"/>
    </source>
</evidence>
<evidence type="ECO:0000313" key="1">
    <source>
        <dbReference type="EMBL" id="SCG80691.1"/>
    </source>
</evidence>
<evidence type="ECO:0000313" key="2">
    <source>
        <dbReference type="Proteomes" id="UP000198217"/>
    </source>
</evidence>
<sequence>MMTNGTGRAGTVRRGAGALAAVLATTLLVGCGPAGTDSGAGGTGSATPSASPKQALLAAVPDGSEGAFRFSGKDATSDLSGVVDPDAKGIDLTAAVKDPEHGFTTRMSFLVVQERIWMKVKFTGTEGLTGLPKLPNRWMELDRSRLTDPDATPTYEGVDVGNAGPIIQAATTVEEKADRRYAGVVDLTAAEAAKAVGEEEVAALGDAARQVPFTAVVGADGNLTSLTLDVPAVGTAKAWTYVVKYADYGSAPKLAAPGGDAAQPAPKVAYQMLNG</sequence>
<accession>A0A1C5KDI9</accession>
<dbReference type="RefSeq" id="WP_331716899.1">
    <property type="nucleotide sequence ID" value="NZ_LT607750.1"/>
</dbReference>
<organism evidence="1 2">
    <name type="scientific">Micromonospora echinaurantiaca</name>
    <dbReference type="NCBI Taxonomy" id="47857"/>
    <lineage>
        <taxon>Bacteria</taxon>
        <taxon>Bacillati</taxon>
        <taxon>Actinomycetota</taxon>
        <taxon>Actinomycetes</taxon>
        <taxon>Micromonosporales</taxon>
        <taxon>Micromonosporaceae</taxon>
        <taxon>Micromonospora</taxon>
    </lineage>
</organism>
<gene>
    <name evidence="1" type="ORF">GA0070609_6587</name>
</gene>
<dbReference type="AlphaFoldDB" id="A0A1C5KDI9"/>
<proteinExistence type="predicted"/>
<dbReference type="Gene3D" id="2.50.20.20">
    <property type="match status" value="1"/>
</dbReference>
<dbReference type="Proteomes" id="UP000198217">
    <property type="component" value="Chromosome I"/>
</dbReference>